<feature type="transmembrane region" description="Helical" evidence="8">
    <location>
        <begin position="126"/>
        <end position="148"/>
    </location>
</feature>
<feature type="transmembrane region" description="Helical" evidence="8">
    <location>
        <begin position="210"/>
        <end position="232"/>
    </location>
</feature>
<dbReference type="OrthoDB" id="416618at2759"/>
<feature type="transmembrane region" description="Helical" evidence="8">
    <location>
        <begin position="186"/>
        <end position="204"/>
    </location>
</feature>
<evidence type="ECO:0000256" key="4">
    <source>
        <dbReference type="ARBA" id="ARBA00022729"/>
    </source>
</evidence>
<reference evidence="9" key="1">
    <citation type="submission" date="2021-12" db="EMBL/GenBank/DDBJ databases">
        <authorList>
            <person name="King R."/>
        </authorList>
    </citation>
    <scope>NUCLEOTIDE SEQUENCE</scope>
</reference>
<keyword evidence="7" id="KW-0325">Glycoprotein</keyword>
<keyword evidence="6 8" id="KW-0472">Membrane</keyword>
<evidence type="ECO:0000256" key="3">
    <source>
        <dbReference type="ARBA" id="ARBA00022692"/>
    </source>
</evidence>
<keyword evidence="10" id="KW-1185">Reference proteome</keyword>
<dbReference type="GO" id="GO:0005764">
    <property type="term" value="C:lysosome"/>
    <property type="evidence" value="ECO:0007669"/>
    <property type="project" value="TreeGrafter"/>
</dbReference>
<evidence type="ECO:0000256" key="1">
    <source>
        <dbReference type="ARBA" id="ARBA00004141"/>
    </source>
</evidence>
<feature type="transmembrane region" description="Helical" evidence="8">
    <location>
        <begin position="33"/>
        <end position="59"/>
    </location>
</feature>
<dbReference type="InterPro" id="IPR025958">
    <property type="entry name" value="SID1_TM_fam"/>
</dbReference>
<evidence type="ECO:0000313" key="9">
    <source>
        <dbReference type="EMBL" id="CAG9785356.1"/>
    </source>
</evidence>
<dbReference type="GO" id="GO:0003725">
    <property type="term" value="F:double-stranded RNA binding"/>
    <property type="evidence" value="ECO:0007669"/>
    <property type="project" value="TreeGrafter"/>
</dbReference>
<dbReference type="Proteomes" id="UP001153714">
    <property type="component" value="Chromosome 14"/>
</dbReference>
<evidence type="ECO:0000256" key="7">
    <source>
        <dbReference type="ARBA" id="ARBA00023180"/>
    </source>
</evidence>
<comment type="subcellular location">
    <subcellularLocation>
        <location evidence="1">Membrane</location>
        <topology evidence="1">Multi-pass membrane protein</topology>
    </subcellularLocation>
</comment>
<reference evidence="9" key="2">
    <citation type="submission" date="2022-10" db="EMBL/GenBank/DDBJ databases">
        <authorList>
            <consortium name="ENA_rothamsted_submissions"/>
            <consortium name="culmorum"/>
            <person name="King R."/>
        </authorList>
    </citation>
    <scope>NUCLEOTIDE SEQUENCE</scope>
</reference>
<evidence type="ECO:0000256" key="6">
    <source>
        <dbReference type="ARBA" id="ARBA00023136"/>
    </source>
</evidence>
<name>A0A9N9WAC6_9NEOP</name>
<sequence length="282" mass="31790">MQAVPPFGLPARLHVAALSRRRARVLRARADRYLTLLLTVAVFYALPVMQFVFTFQIFLNFSGSLDVCYYNFLCAHPAGLVSDFNHVFSNLGYLLLGALFMLQLRRRQARRDARPRNEEYGIPAHYGLLAALGAGMMVVALLSATYHICPNRLNFQFDTSFMYVLAVLSMVKIYQSRHPDVNARAHATFGVLAVLIALVVWGVLGGGAFFWGVFTVLHVFTILLLSLHIYYLGQFRFEKDIIQRAARELRENPGRGLRPLYTARLVMVLLGNSANWAIALYG</sequence>
<proteinExistence type="inferred from homology"/>
<organism evidence="9 10">
    <name type="scientific">Diatraea saccharalis</name>
    <name type="common">sugarcane borer</name>
    <dbReference type="NCBI Taxonomy" id="40085"/>
    <lineage>
        <taxon>Eukaryota</taxon>
        <taxon>Metazoa</taxon>
        <taxon>Ecdysozoa</taxon>
        <taxon>Arthropoda</taxon>
        <taxon>Hexapoda</taxon>
        <taxon>Insecta</taxon>
        <taxon>Pterygota</taxon>
        <taxon>Neoptera</taxon>
        <taxon>Endopterygota</taxon>
        <taxon>Lepidoptera</taxon>
        <taxon>Glossata</taxon>
        <taxon>Ditrysia</taxon>
        <taxon>Pyraloidea</taxon>
        <taxon>Crambidae</taxon>
        <taxon>Crambinae</taxon>
        <taxon>Diatraea</taxon>
    </lineage>
</organism>
<feature type="transmembrane region" description="Helical" evidence="8">
    <location>
        <begin position="154"/>
        <end position="174"/>
    </location>
</feature>
<keyword evidence="4" id="KW-0732">Signal</keyword>
<dbReference type="AlphaFoldDB" id="A0A9N9WAC6"/>
<dbReference type="PANTHER" id="PTHR12185">
    <property type="entry name" value="SID1 TRANSMEMBRANE FAMILY MEMEBER"/>
    <property type="match status" value="1"/>
</dbReference>
<dbReference type="Pfam" id="PF13965">
    <property type="entry name" value="SID-1_RNA_chan"/>
    <property type="match status" value="1"/>
</dbReference>
<keyword evidence="3 8" id="KW-0812">Transmembrane</keyword>
<dbReference type="GO" id="GO:0005886">
    <property type="term" value="C:plasma membrane"/>
    <property type="evidence" value="ECO:0007669"/>
    <property type="project" value="TreeGrafter"/>
</dbReference>
<evidence type="ECO:0000256" key="5">
    <source>
        <dbReference type="ARBA" id="ARBA00022989"/>
    </source>
</evidence>
<keyword evidence="5 8" id="KW-1133">Transmembrane helix</keyword>
<gene>
    <name evidence="9" type="ORF">DIATSA_LOCUS3395</name>
</gene>
<dbReference type="EMBL" id="OU893345">
    <property type="protein sequence ID" value="CAG9785356.1"/>
    <property type="molecule type" value="Genomic_DNA"/>
</dbReference>
<dbReference type="GO" id="GO:0051033">
    <property type="term" value="F:RNA transmembrane transporter activity"/>
    <property type="evidence" value="ECO:0007669"/>
    <property type="project" value="TreeGrafter"/>
</dbReference>
<evidence type="ECO:0000313" key="10">
    <source>
        <dbReference type="Proteomes" id="UP001153714"/>
    </source>
</evidence>
<evidence type="ECO:0000256" key="2">
    <source>
        <dbReference type="ARBA" id="ARBA00006618"/>
    </source>
</evidence>
<comment type="similarity">
    <text evidence="2">Belongs to the SID1 family.</text>
</comment>
<accession>A0A9N9WAC6</accession>
<dbReference type="PANTHER" id="PTHR12185:SF14">
    <property type="entry name" value="CHOLESTEROL UPTAKE PROTEIN 1"/>
    <property type="match status" value="1"/>
</dbReference>
<evidence type="ECO:0000256" key="8">
    <source>
        <dbReference type="SAM" id="Phobius"/>
    </source>
</evidence>
<feature type="transmembrane region" description="Helical" evidence="8">
    <location>
        <begin position="87"/>
        <end position="105"/>
    </location>
</feature>
<protein>
    <submittedName>
        <fullName evidence="9">Uncharacterized protein</fullName>
    </submittedName>
</protein>